<proteinExistence type="predicted"/>
<dbReference type="RefSeq" id="WP_147098418.1">
    <property type="nucleotide sequence ID" value="NZ_VOOS01000001.1"/>
</dbReference>
<evidence type="ECO:0000256" key="1">
    <source>
        <dbReference type="SAM" id="SignalP"/>
    </source>
</evidence>
<dbReference type="NCBIfam" id="TIGR04131">
    <property type="entry name" value="Bac_Flav_CTERM"/>
    <property type="match status" value="1"/>
</dbReference>
<gene>
    <name evidence="2" type="ORF">FRY74_02865</name>
</gene>
<keyword evidence="3" id="KW-1185">Reference proteome</keyword>
<keyword evidence="1" id="KW-0732">Signal</keyword>
<name>A0A5C6RYI3_9FLAO</name>
<protein>
    <submittedName>
        <fullName evidence="2">T9SS type B sorting domain-containing protein</fullName>
    </submittedName>
</protein>
<dbReference type="EMBL" id="VOOS01000001">
    <property type="protein sequence ID" value="TXB67144.1"/>
    <property type="molecule type" value="Genomic_DNA"/>
</dbReference>
<dbReference type="OrthoDB" id="7794186at2"/>
<feature type="chain" id="PRO_5022881755" evidence="1">
    <location>
        <begin position="26"/>
        <end position="2068"/>
    </location>
</feature>
<dbReference type="Gene3D" id="2.60.40.740">
    <property type="match status" value="12"/>
</dbReference>
<dbReference type="Pfam" id="PF13573">
    <property type="entry name" value="SprB"/>
    <property type="match status" value="12"/>
</dbReference>
<sequence length="2068" mass="219551">MFKNIYIKSFILAFSFLTFSQTAKAQLDSCDASVPYHYVDLTGQPEGSWLSPPHKRDGSCCGAAPNCTSFEVLLDSNAAALSFQFYSGAVPTGSLSYQIDCGPSVAVGEPICIAGVGPHRITFCKPGSNTNEYLITSIAKPTFPQDDSIRSGCSKKIEVLGFEEPTITWQSVAPGAPGDYDNLLSCTSNCSETVFTPTPTTPAFIDYVVCGFPQADECGYTLTLCDTFRIYTVDSLKGSVSPNPATFCQVGPGSGVNINASGIGGDGTYNYTWYNNLGDSVGFGPSFYATSQQTYSIEINDGLSGPSCAANFMSVSVVETSEPIVEAGDNQLLCADVTEVSLTGSVSFATGAYWSGGNGAYSPDSTTLITNYFPTPSEINSGLLELYLTSTGAGGSCSNKTDTVLITFPAQLTVELSDTLLKCNDDQVLLNPTVTGGVTPYTYFWSNGTSSSTTTVGEGNYCLSISDDLGCFTDTCINVSVPSELTIAVSSTAATTNGGNDGTATALLSGGTSPYQYNWTPSGSTSTITNLSYGIYTVTATDTNGCSVDGSVVVSEPRCLGFSISTSSDTLQCYGDASSTAYVTPIGGTTPYTYQWDDPLSQTDSLITGLSSGLYTIVVTDASSCLAVTTANIIQPNQLVNTITSSNATTVGGANGSASAHPFGGTPPYSFAWSNLETTQTISNLLAGTYYLTITDDNGCSIIDSVKINEPPCNNYLLYVSGTELSCNGVLDGQAQVTVVGGTEPYNILWSTGESTNTISGLSATTYSVEVTDSNNCYSFKNITITQPNILQATANLVNDISCFGIVDGTVDLIVAGGTYPYTYSWSNGQSSEDITNLAQGSYNVAVTDLNGCTATDSISISEPTKINTSFTKIDVNCNSDSTGSINLSVNGGVIPYSYLWSNGDTIQDITNLTAGLYNFTVFDANNCQSPLGSSILISEPDSVTLDSFFVNCPIPGGTTTMVDFFPNGGTSAYQISTDSGTTYLPFLNYSAPLSIDNIHQIMVKDTNGCLSSGLNPITINPLVTIDSVAFEKCYTDAQTLSAVEAFISGGDAGVYQVSFDNGLNFETPGNYTGNLPINNSYSFVAQDQLGCLSVPFNISIPDRILANAIITSDYNGNDVACNGDTNGIALAQANGGQSPYSYLWSNGQTDSIAINLGATNYQVYITDINNCVDTADITLSQPTIVILDSFFVNCPIPGGTTTMVDFYPNGGTSAYQISTDSGTTYLPFLNYSASLSIDNIHQIMVKDTNGCLSSGLNPITINPLVTIDSVAFEKCYTDAQTLSAVEAFVSGGDAGVYQVSFDNGLNFETPGNYTGNLPINNSYSFVAQDQLGCLSVPFNISIPDRILANAIITSDYNGNDVACNGDTNGIALAQANGGQSPYSYLWSNGQTDSIAINLGATNYQVYITDINNCVDTADITLSQPTIVILDSFFVNCPIPGGTTTMVDFYPNGGTSAYQISTDSGTTYLPFLNYSASLSIDNIHQIMVKDTNGCLSSGLNPITINPLVTIDSVAFEKCYTDAQTLSAVEAFVSGGDAGVYQVSFDNGLNFETPGNYTGNLPINNSYSFVAQDQLGCLSVPFNISIPDRILANANITSDYNGNDVACNGDTNGIALAQANGGQSPYSYLWSNGQSDSIAINLGATNYQVYITDINNCVDTADITLSQPDSISETISVSSNYNGYDISCFGASDGSIDLNVLGGTSPYAFLWNNLAVTEDPSNLSSGYYKVIITDINGCSDSTEITLNQPDSIILTSIIDHVKCNAYTDGSIDLTVTGGVSPYQYNWSNSEITEDITNIGQGNYNITVTDLNDCIASTSYSVDEESPLILSHTQENITCYNFANGSIDLSVNGGVLPYIYTWNNLSQDEDLQDLTPGTYSVLVTDSNNCFKNDTIYITQPDSLWADISSDLYPNGHNISLYQMADGSINLDVYGGTLPYQFEWSNGSSNEDLNNLIAGMYSVILTDNNGCKYNTEIVLTQPFELEMPTVITPNGDGNNDYFVVHGIESFPSNSIIIFNRWGDEVYNMTNYDNKWQGQSNKGNDLPAGNYFIILKIDNQDITLTGYVEILR</sequence>
<dbReference type="Pfam" id="PF13585">
    <property type="entry name" value="CHU_C"/>
    <property type="match status" value="1"/>
</dbReference>
<feature type="signal peptide" evidence="1">
    <location>
        <begin position="1"/>
        <end position="25"/>
    </location>
</feature>
<evidence type="ECO:0000313" key="2">
    <source>
        <dbReference type="EMBL" id="TXB67144.1"/>
    </source>
</evidence>
<comment type="caution">
    <text evidence="2">The sequence shown here is derived from an EMBL/GenBank/DDBJ whole genome shotgun (WGS) entry which is preliminary data.</text>
</comment>
<accession>A0A5C6RYI3</accession>
<reference evidence="2 3" key="1">
    <citation type="submission" date="2019-08" db="EMBL/GenBank/DDBJ databases">
        <title>Genome of Vicingus serpentipes NCIMB 15042.</title>
        <authorList>
            <person name="Bowman J.P."/>
        </authorList>
    </citation>
    <scope>NUCLEOTIDE SEQUENCE [LARGE SCALE GENOMIC DNA]</scope>
    <source>
        <strain evidence="2 3">NCIMB 15042</strain>
    </source>
</reference>
<dbReference type="InterPro" id="IPR026341">
    <property type="entry name" value="T9SS_type_B"/>
</dbReference>
<dbReference type="Proteomes" id="UP000321721">
    <property type="component" value="Unassembled WGS sequence"/>
</dbReference>
<organism evidence="2 3">
    <name type="scientific">Vicingus serpentipes</name>
    <dbReference type="NCBI Taxonomy" id="1926625"/>
    <lineage>
        <taxon>Bacteria</taxon>
        <taxon>Pseudomonadati</taxon>
        <taxon>Bacteroidota</taxon>
        <taxon>Flavobacteriia</taxon>
        <taxon>Flavobacteriales</taxon>
        <taxon>Vicingaceae</taxon>
        <taxon>Vicingus</taxon>
    </lineage>
</organism>
<evidence type="ECO:0000313" key="3">
    <source>
        <dbReference type="Proteomes" id="UP000321721"/>
    </source>
</evidence>
<dbReference type="InterPro" id="IPR025667">
    <property type="entry name" value="SprB_repeat"/>
</dbReference>